<name>A0AAV7GTU7_DENCH</name>
<organism evidence="1 2">
    <name type="scientific">Dendrobium chrysotoxum</name>
    <name type="common">Orchid</name>
    <dbReference type="NCBI Taxonomy" id="161865"/>
    <lineage>
        <taxon>Eukaryota</taxon>
        <taxon>Viridiplantae</taxon>
        <taxon>Streptophyta</taxon>
        <taxon>Embryophyta</taxon>
        <taxon>Tracheophyta</taxon>
        <taxon>Spermatophyta</taxon>
        <taxon>Magnoliopsida</taxon>
        <taxon>Liliopsida</taxon>
        <taxon>Asparagales</taxon>
        <taxon>Orchidaceae</taxon>
        <taxon>Epidendroideae</taxon>
        <taxon>Malaxideae</taxon>
        <taxon>Dendrobiinae</taxon>
        <taxon>Dendrobium</taxon>
    </lineage>
</organism>
<protein>
    <submittedName>
        <fullName evidence="1">Uncharacterized protein</fullName>
    </submittedName>
</protein>
<dbReference type="Proteomes" id="UP000775213">
    <property type="component" value="Unassembled WGS sequence"/>
</dbReference>
<sequence>MVVLTHSFLQSLSGASSTMDFPTLKASSHHGFPSLWILEEFLALVEPFQFSLIGSFPDRTPPIDAIHTGENP</sequence>
<keyword evidence="2" id="KW-1185">Reference proteome</keyword>
<comment type="caution">
    <text evidence="1">The sequence shown here is derived from an EMBL/GenBank/DDBJ whole genome shotgun (WGS) entry which is preliminary data.</text>
</comment>
<accession>A0AAV7GTU7</accession>
<gene>
    <name evidence="1" type="ORF">IEQ34_011972</name>
</gene>
<evidence type="ECO:0000313" key="1">
    <source>
        <dbReference type="EMBL" id="KAH0459158.1"/>
    </source>
</evidence>
<dbReference type="EMBL" id="JAGFBR010000011">
    <property type="protein sequence ID" value="KAH0459158.1"/>
    <property type="molecule type" value="Genomic_DNA"/>
</dbReference>
<dbReference type="AlphaFoldDB" id="A0AAV7GTU7"/>
<evidence type="ECO:0000313" key="2">
    <source>
        <dbReference type="Proteomes" id="UP000775213"/>
    </source>
</evidence>
<reference evidence="1 2" key="1">
    <citation type="journal article" date="2021" name="Hortic Res">
        <title>Chromosome-scale assembly of the Dendrobium chrysotoxum genome enhances the understanding of orchid evolution.</title>
        <authorList>
            <person name="Zhang Y."/>
            <person name="Zhang G.Q."/>
            <person name="Zhang D."/>
            <person name="Liu X.D."/>
            <person name="Xu X.Y."/>
            <person name="Sun W.H."/>
            <person name="Yu X."/>
            <person name="Zhu X."/>
            <person name="Wang Z.W."/>
            <person name="Zhao X."/>
            <person name="Zhong W.Y."/>
            <person name="Chen H."/>
            <person name="Yin W.L."/>
            <person name="Huang T."/>
            <person name="Niu S.C."/>
            <person name="Liu Z.J."/>
        </authorList>
    </citation>
    <scope>NUCLEOTIDE SEQUENCE [LARGE SCALE GENOMIC DNA]</scope>
    <source>
        <strain evidence="1">Lindl</strain>
    </source>
</reference>
<proteinExistence type="predicted"/>